<sequence>MHLTDTDPLQESSMSCPEKMPMVRTKDANYCVPEFENVSCIQYALI</sequence>
<keyword evidence="2" id="KW-1185">Reference proteome</keyword>
<comment type="caution">
    <text evidence="1">The sequence shown here is derived from an EMBL/GenBank/DDBJ whole genome shotgun (WGS) entry which is preliminary data.</text>
</comment>
<protein>
    <submittedName>
        <fullName evidence="1">Uncharacterized protein</fullName>
    </submittedName>
</protein>
<proteinExistence type="predicted"/>
<organism evidence="1 2">
    <name type="scientific">Trichinella papuae</name>
    <dbReference type="NCBI Taxonomy" id="268474"/>
    <lineage>
        <taxon>Eukaryota</taxon>
        <taxon>Metazoa</taxon>
        <taxon>Ecdysozoa</taxon>
        <taxon>Nematoda</taxon>
        <taxon>Enoplea</taxon>
        <taxon>Dorylaimia</taxon>
        <taxon>Trichinellida</taxon>
        <taxon>Trichinellidae</taxon>
        <taxon>Trichinella</taxon>
    </lineage>
</organism>
<accession>A0A0V1MGN9</accession>
<name>A0A0V1MGN9_9BILA</name>
<gene>
    <name evidence="1" type="ORF">T10_10257</name>
</gene>
<evidence type="ECO:0000313" key="2">
    <source>
        <dbReference type="Proteomes" id="UP000054843"/>
    </source>
</evidence>
<reference evidence="1 2" key="1">
    <citation type="submission" date="2015-01" db="EMBL/GenBank/DDBJ databases">
        <title>Evolution of Trichinella species and genotypes.</title>
        <authorList>
            <person name="Korhonen P.K."/>
            <person name="Edoardo P."/>
            <person name="Giuseppe L.R."/>
            <person name="Gasser R.B."/>
        </authorList>
    </citation>
    <scope>NUCLEOTIDE SEQUENCE [LARGE SCALE GENOMIC DNA]</scope>
    <source>
        <strain evidence="1">ISS1980</strain>
    </source>
</reference>
<evidence type="ECO:0000313" key="1">
    <source>
        <dbReference type="EMBL" id="KRZ70494.1"/>
    </source>
</evidence>
<dbReference type="Proteomes" id="UP000054843">
    <property type="component" value="Unassembled WGS sequence"/>
</dbReference>
<dbReference type="EMBL" id="JYDO01000113">
    <property type="protein sequence ID" value="KRZ70494.1"/>
    <property type="molecule type" value="Genomic_DNA"/>
</dbReference>
<dbReference type="AlphaFoldDB" id="A0A0V1MGN9"/>